<sequence length="252" mass="28791">MDSDINLNDFDLKKITNLDLEFYMETTNFLITQKACTECLRFSRMISMLGGPGFGKSNALTYFANNNANTYYVLVSESMSPRELLIKILEVMGFQNKHSSSSVYNLIQSIGYFLSTEAKKSLLIIDEAGRLSNKNLMNFHDLRNSLNKSAGIMFVGPFYFKSKIENMVRKNVQGIPELNSRINSWISLECPTLAEQAEYCFHRGILNKRIANSLIIRDQNLRKLKERIDEIGITVIEMLESKESNHSKNGLE</sequence>
<accession>A0ABR6PD34</accession>
<organism evidence="2 3">
    <name type="scientific">Mucilaginibacter lappiensis</name>
    <dbReference type="NCBI Taxonomy" id="354630"/>
    <lineage>
        <taxon>Bacteria</taxon>
        <taxon>Pseudomonadati</taxon>
        <taxon>Bacteroidota</taxon>
        <taxon>Sphingobacteriia</taxon>
        <taxon>Sphingobacteriales</taxon>
        <taxon>Sphingobacteriaceae</taxon>
        <taxon>Mucilaginibacter</taxon>
    </lineage>
</organism>
<dbReference type="SUPFAM" id="SSF52540">
    <property type="entry name" value="P-loop containing nucleoside triphosphate hydrolases"/>
    <property type="match status" value="1"/>
</dbReference>
<reference evidence="2 3" key="1">
    <citation type="submission" date="2020-08" db="EMBL/GenBank/DDBJ databases">
        <title>Genomic Encyclopedia of Type Strains, Phase IV (KMG-V): Genome sequencing to study the core and pangenomes of soil and plant-associated prokaryotes.</title>
        <authorList>
            <person name="Whitman W."/>
        </authorList>
    </citation>
    <scope>NUCLEOTIDE SEQUENCE [LARGE SCALE GENOMIC DNA]</scope>
    <source>
        <strain evidence="2 3">ANJLi2</strain>
    </source>
</reference>
<comment type="caution">
    <text evidence="2">The sequence shown here is derived from an EMBL/GenBank/DDBJ whole genome shotgun (WGS) entry which is preliminary data.</text>
</comment>
<evidence type="ECO:0000259" key="1">
    <source>
        <dbReference type="Pfam" id="PF13401"/>
    </source>
</evidence>
<dbReference type="InterPro" id="IPR049945">
    <property type="entry name" value="AAA_22"/>
</dbReference>
<proteinExistence type="predicted"/>
<dbReference type="Gene3D" id="3.40.50.300">
    <property type="entry name" value="P-loop containing nucleotide triphosphate hydrolases"/>
    <property type="match status" value="1"/>
</dbReference>
<evidence type="ECO:0000313" key="3">
    <source>
        <dbReference type="Proteomes" id="UP000541583"/>
    </source>
</evidence>
<protein>
    <recommendedName>
        <fullName evidence="1">ORC1/DEAH AAA+ ATPase domain-containing protein</fullName>
    </recommendedName>
</protein>
<feature type="domain" description="ORC1/DEAH AAA+ ATPase" evidence="1">
    <location>
        <begin position="45"/>
        <end position="155"/>
    </location>
</feature>
<gene>
    <name evidence="2" type="ORF">HDF23_000396</name>
</gene>
<dbReference type="InterPro" id="IPR027417">
    <property type="entry name" value="P-loop_NTPase"/>
</dbReference>
<dbReference type="Pfam" id="PF13401">
    <property type="entry name" value="AAA_22"/>
    <property type="match status" value="1"/>
</dbReference>
<dbReference type="Proteomes" id="UP000541583">
    <property type="component" value="Unassembled WGS sequence"/>
</dbReference>
<keyword evidence="3" id="KW-1185">Reference proteome</keyword>
<name>A0ABR6PD34_9SPHI</name>
<dbReference type="InterPro" id="IPR052026">
    <property type="entry name" value="ExeA_AAA_ATPase_DNA-bind"/>
</dbReference>
<dbReference type="PANTHER" id="PTHR35894">
    <property type="entry name" value="GENERAL SECRETION PATHWAY PROTEIN A-RELATED"/>
    <property type="match status" value="1"/>
</dbReference>
<dbReference type="EMBL" id="JACHCB010000001">
    <property type="protein sequence ID" value="MBB6107666.1"/>
    <property type="molecule type" value="Genomic_DNA"/>
</dbReference>
<evidence type="ECO:0000313" key="2">
    <source>
        <dbReference type="EMBL" id="MBB6107666.1"/>
    </source>
</evidence>
<dbReference type="PANTHER" id="PTHR35894:SF5">
    <property type="entry name" value="MU-LIKE PROPHAGE FLUMU DNA TRANSPOSITION PROTEIN B"/>
    <property type="match status" value="1"/>
</dbReference>
<dbReference type="RefSeq" id="WP_076369893.1">
    <property type="nucleotide sequence ID" value="NZ_FTMG01000001.1"/>
</dbReference>